<dbReference type="HOGENOM" id="CLU_016852_0_0_1"/>
<comment type="domain">
    <text evidence="3">The main chain amide nitrogen atoms of the second glycine and its adjacent residue in the HGGXW motif define the oxyanion hole, and stabilize the oxyanion that forms during the nucleophilic attack by the catalytic serine during substrate cleavage.</text>
</comment>
<dbReference type="UniPathway" id="UPA00333">
    <property type="reaction ID" value="UER00454"/>
</dbReference>
<dbReference type="RefSeq" id="XP_001210277.1">
    <property type="nucleotide sequence ID" value="XM_001210277.1"/>
</dbReference>
<dbReference type="Proteomes" id="UP000007963">
    <property type="component" value="Unassembled WGS sequence"/>
</dbReference>
<dbReference type="GO" id="GO:0019441">
    <property type="term" value="P:L-tryptophan catabolic process to kynurenine"/>
    <property type="evidence" value="ECO:0007669"/>
    <property type="project" value="UniProtKB-UniRule"/>
</dbReference>
<name>Q0D1J3_ASPTN</name>
<comment type="similarity">
    <text evidence="3">Belongs to the kynurenine formamidase family.</text>
</comment>
<dbReference type="InterPro" id="IPR027519">
    <property type="entry name" value="KFase_ver/fungi-typ"/>
</dbReference>
<evidence type="ECO:0000256" key="3">
    <source>
        <dbReference type="HAMAP-Rule" id="MF_03014"/>
    </source>
</evidence>
<dbReference type="HAMAP" id="MF_03014">
    <property type="entry name" value="KFase"/>
    <property type="match status" value="1"/>
</dbReference>
<dbReference type="OMA" id="YWVIYIH"/>
<dbReference type="STRING" id="341663.Q0D1J3"/>
<keyword evidence="1 3" id="KW-0378">Hydrolase</keyword>
<dbReference type="VEuPathDB" id="FungiDB:ATEG_00191"/>
<dbReference type="GeneID" id="4354940"/>
<dbReference type="EMBL" id="CH476594">
    <property type="protein sequence ID" value="EAU38837.1"/>
    <property type="molecule type" value="Genomic_DNA"/>
</dbReference>
<evidence type="ECO:0000313" key="5">
    <source>
        <dbReference type="Proteomes" id="UP000007963"/>
    </source>
</evidence>
<reference evidence="5" key="1">
    <citation type="submission" date="2005-09" db="EMBL/GenBank/DDBJ databases">
        <title>Annotation of the Aspergillus terreus NIH2624 genome.</title>
        <authorList>
            <person name="Birren B.W."/>
            <person name="Lander E.S."/>
            <person name="Galagan J.E."/>
            <person name="Nusbaum C."/>
            <person name="Devon K."/>
            <person name="Henn M."/>
            <person name="Ma L.-J."/>
            <person name="Jaffe D.B."/>
            <person name="Butler J."/>
            <person name="Alvarez P."/>
            <person name="Gnerre S."/>
            <person name="Grabherr M."/>
            <person name="Kleber M."/>
            <person name="Mauceli E.W."/>
            <person name="Brockman W."/>
            <person name="Rounsley S."/>
            <person name="Young S.K."/>
            <person name="LaButti K."/>
            <person name="Pushparaj V."/>
            <person name="DeCaprio D."/>
            <person name="Crawford M."/>
            <person name="Koehrsen M."/>
            <person name="Engels R."/>
            <person name="Montgomery P."/>
            <person name="Pearson M."/>
            <person name="Howarth C."/>
            <person name="Larson L."/>
            <person name="Luoma S."/>
            <person name="White J."/>
            <person name="Alvarado L."/>
            <person name="Kodira C.D."/>
            <person name="Zeng Q."/>
            <person name="Oleary S."/>
            <person name="Yandava C."/>
            <person name="Denning D.W."/>
            <person name="Nierman W.C."/>
            <person name="Milne T."/>
            <person name="Madden K."/>
        </authorList>
    </citation>
    <scope>NUCLEOTIDE SEQUENCE [LARGE SCALE GENOMIC DNA]</scope>
    <source>
        <strain evidence="5">NIH 2624 / FGSC A1156</strain>
    </source>
</reference>
<comment type="pathway">
    <text evidence="3">Amino-acid degradation; L-tryptophan degradation via kynurenine pathway; L-kynurenine from L-tryptophan: step 2/2.</text>
</comment>
<dbReference type="PANTHER" id="PTHR48081:SF33">
    <property type="entry name" value="KYNURENINE FORMAMIDASE"/>
    <property type="match status" value="1"/>
</dbReference>
<protein>
    <recommendedName>
        <fullName evidence="3">Kynurenine formamidase</fullName>
        <shortName evidence="3">KFA</shortName>
        <shortName evidence="3">KFase</shortName>
        <ecNumber evidence="3">3.5.1.9</ecNumber>
    </recommendedName>
    <alternativeName>
        <fullName evidence="3">Arylformamidase</fullName>
    </alternativeName>
    <alternativeName>
        <fullName evidence="3">N-formylkynurenine formamidase</fullName>
        <shortName evidence="3">FKF</shortName>
    </alternativeName>
</protein>
<dbReference type="Gene3D" id="3.40.50.1820">
    <property type="entry name" value="alpha/beta hydrolase"/>
    <property type="match status" value="1"/>
</dbReference>
<feature type="short sequence motif" description="HGGXW" evidence="3">
    <location>
        <begin position="36"/>
        <end position="40"/>
    </location>
</feature>
<evidence type="ECO:0000256" key="2">
    <source>
        <dbReference type="ARBA" id="ARBA00023079"/>
    </source>
</evidence>
<dbReference type="SUPFAM" id="SSF53474">
    <property type="entry name" value="alpha/beta-Hydrolases"/>
    <property type="match status" value="1"/>
</dbReference>
<accession>Q0D1J3</accession>
<dbReference type="AlphaFoldDB" id="Q0D1J3"/>
<evidence type="ECO:0000256" key="1">
    <source>
        <dbReference type="ARBA" id="ARBA00022801"/>
    </source>
</evidence>
<comment type="catalytic activity">
    <reaction evidence="3">
        <text>N-formyl-L-kynurenine + H2O = L-kynurenine + formate + H(+)</text>
        <dbReference type="Rhea" id="RHEA:13009"/>
        <dbReference type="ChEBI" id="CHEBI:15377"/>
        <dbReference type="ChEBI" id="CHEBI:15378"/>
        <dbReference type="ChEBI" id="CHEBI:15740"/>
        <dbReference type="ChEBI" id="CHEBI:57959"/>
        <dbReference type="ChEBI" id="CHEBI:58629"/>
        <dbReference type="EC" id="3.5.1.9"/>
    </reaction>
</comment>
<feature type="active site" evidence="3">
    <location>
        <position position="267"/>
    </location>
</feature>
<sequence>MPTETLTYGTDHSLQTVTVTTFSHSSPTGYWLVLIHGGAWRDPTQTATNYLAPVSTLLTPKITSNTTPLPIAGLASISYRLGAHPSHPQDASSTAVHDLRTAKHPDHIHDVQAALAFLQSRYAFGDRYLLVGHSCGAMLAFQAVMGRFRRGMDAAAVPRGILGMAGIYDLRLIRDMHKDVAAYEEIVVGAFGGEESAWDAASPAVVEGADGVEGGWGGAPRLAVLAHSSEDGLVDLEQRDAMRNALRRWEAASPGRAVEQLDLTGRHDEAWEKGDELARGIVFALEKLRAMESA</sequence>
<comment type="function">
    <text evidence="3">Catalyzes the hydrolysis of N-formyl-L-kynurenine to L-kynurenine, the second step in the kynurenine pathway of tryptophan degradation. Kynurenine may be further oxidized to nicotinic acid, NAD(H) and NADP(H). Required for elimination of toxic metabolites.</text>
</comment>
<dbReference type="GO" id="GO:0034354">
    <property type="term" value="P:'de novo' NAD+ biosynthetic process from L-tryptophan"/>
    <property type="evidence" value="ECO:0007669"/>
    <property type="project" value="UniProtKB-UniRule"/>
</dbReference>
<dbReference type="OrthoDB" id="420264at2759"/>
<evidence type="ECO:0000313" key="4">
    <source>
        <dbReference type="EMBL" id="EAU38837.1"/>
    </source>
</evidence>
<gene>
    <name evidence="4" type="ORF">ATEG_00191</name>
</gene>
<dbReference type="EC" id="3.5.1.9" evidence="3"/>
<dbReference type="InterPro" id="IPR029058">
    <property type="entry name" value="AB_hydrolase_fold"/>
</dbReference>
<feature type="active site" evidence="3">
    <location>
        <position position="231"/>
    </location>
</feature>
<dbReference type="InterPro" id="IPR050300">
    <property type="entry name" value="GDXG_lipolytic_enzyme"/>
</dbReference>
<dbReference type="PANTHER" id="PTHR48081">
    <property type="entry name" value="AB HYDROLASE SUPERFAMILY PROTEIN C4A8.06C"/>
    <property type="match status" value="1"/>
</dbReference>
<dbReference type="eggNOG" id="ENOG502SAGV">
    <property type="taxonomic scope" value="Eukaryota"/>
</dbReference>
<proteinExistence type="inferred from homology"/>
<comment type="subunit">
    <text evidence="3">Homodimer.</text>
</comment>
<feature type="active site" description="Nucleophile" evidence="3">
    <location>
        <position position="134"/>
    </location>
</feature>
<organism evidence="4 5">
    <name type="scientific">Aspergillus terreus (strain NIH 2624 / FGSC A1156)</name>
    <dbReference type="NCBI Taxonomy" id="341663"/>
    <lineage>
        <taxon>Eukaryota</taxon>
        <taxon>Fungi</taxon>
        <taxon>Dikarya</taxon>
        <taxon>Ascomycota</taxon>
        <taxon>Pezizomycotina</taxon>
        <taxon>Eurotiomycetes</taxon>
        <taxon>Eurotiomycetidae</taxon>
        <taxon>Eurotiales</taxon>
        <taxon>Aspergillaceae</taxon>
        <taxon>Aspergillus</taxon>
        <taxon>Aspergillus subgen. Circumdati</taxon>
    </lineage>
</organism>
<dbReference type="GO" id="GO:0004061">
    <property type="term" value="F:arylformamidase activity"/>
    <property type="evidence" value="ECO:0007669"/>
    <property type="project" value="UniProtKB-UniRule"/>
</dbReference>
<keyword evidence="2 3" id="KW-0823">Tryptophan catabolism</keyword>
<dbReference type="ESTHER" id="asptn-q0d1j3">
    <property type="family name" value="Kynurenine-formamidase"/>
</dbReference>